<evidence type="ECO:0000313" key="2">
    <source>
        <dbReference type="Proteomes" id="UP000199451"/>
    </source>
</evidence>
<dbReference type="InterPro" id="IPR055927">
    <property type="entry name" value="DUF7504"/>
</dbReference>
<dbReference type="RefSeq" id="WP_089692936.1">
    <property type="nucleotide sequence ID" value="NZ_FNHL01000001.1"/>
</dbReference>
<sequence length="222" mass="24618">MQPRRVDGGAETLPFDELDPGTNVLVTGPVMTGKRRLMHALLAQDSPNERGTIVVTTRKDATRTVRDFERVAGTVDDDRLAIVDCVGDSRGFGRRRPTSNVQHVSDPGDLTGIGIGVTKFMRRYYDEGTGARLGLHSLSTMLMYSDLRRVFQFLHVMTGRISSSGFVGVFTLDDTVPDNADVSILRQPFDALVEVRETPEGQREVRTRGADIGPRHWTPVDY</sequence>
<dbReference type="InterPro" id="IPR027417">
    <property type="entry name" value="P-loop_NTPase"/>
</dbReference>
<proteinExistence type="predicted"/>
<gene>
    <name evidence="1" type="ORF">SAMN04487949_0059</name>
</gene>
<accession>A0A1G9NPR9</accession>
<dbReference type="Pfam" id="PF24336">
    <property type="entry name" value="DUF7504"/>
    <property type="match status" value="1"/>
</dbReference>
<dbReference type="Gene3D" id="3.40.50.300">
    <property type="entry name" value="P-loop containing nucleotide triphosphate hydrolases"/>
    <property type="match status" value="1"/>
</dbReference>
<evidence type="ECO:0000313" key="1">
    <source>
        <dbReference type="EMBL" id="SDL88572.1"/>
    </source>
</evidence>
<reference evidence="2" key="1">
    <citation type="submission" date="2016-10" db="EMBL/GenBank/DDBJ databases">
        <authorList>
            <person name="Varghese N."/>
            <person name="Submissions S."/>
        </authorList>
    </citation>
    <scope>NUCLEOTIDE SEQUENCE [LARGE SCALE GENOMIC DNA]</scope>
    <source>
        <strain evidence="2">CGMCC 1.10119</strain>
    </source>
</reference>
<name>A0A1G9NPR9_9EURY</name>
<keyword evidence="2" id="KW-1185">Reference proteome</keyword>
<dbReference type="OrthoDB" id="109251at2157"/>
<dbReference type="Proteomes" id="UP000199451">
    <property type="component" value="Unassembled WGS sequence"/>
</dbReference>
<dbReference type="EMBL" id="FNHL01000001">
    <property type="protein sequence ID" value="SDL88572.1"/>
    <property type="molecule type" value="Genomic_DNA"/>
</dbReference>
<organism evidence="1 2">
    <name type="scientific">Halogranum gelatinilyticum</name>
    <dbReference type="NCBI Taxonomy" id="660521"/>
    <lineage>
        <taxon>Archaea</taxon>
        <taxon>Methanobacteriati</taxon>
        <taxon>Methanobacteriota</taxon>
        <taxon>Stenosarchaea group</taxon>
        <taxon>Halobacteria</taxon>
        <taxon>Halobacteriales</taxon>
        <taxon>Haloferacaceae</taxon>
    </lineage>
</organism>
<dbReference type="SUPFAM" id="SSF52540">
    <property type="entry name" value="P-loop containing nucleoside triphosphate hydrolases"/>
    <property type="match status" value="1"/>
</dbReference>
<protein>
    <submittedName>
        <fullName evidence="1">RecA-superfamily ATPase, KaiC/GvpD/RAD55 family</fullName>
    </submittedName>
</protein>
<dbReference type="AlphaFoldDB" id="A0A1G9NPR9"/>